<reference evidence="4 5" key="1">
    <citation type="submission" date="2017-11" db="EMBL/GenBank/DDBJ databases">
        <authorList>
            <person name="Han C.G."/>
        </authorList>
    </citation>
    <scope>NUCLEOTIDE SEQUENCE [LARGE SCALE GENOMIC DNA]</scope>
    <source>
        <strain evidence="4 5">ANC 5347</strain>
    </source>
</reference>
<evidence type="ECO:0000256" key="1">
    <source>
        <dbReference type="ARBA" id="ARBA00022603"/>
    </source>
</evidence>
<evidence type="ECO:0000256" key="2">
    <source>
        <dbReference type="ARBA" id="ARBA00022679"/>
    </source>
</evidence>
<dbReference type="InterPro" id="IPR029063">
    <property type="entry name" value="SAM-dependent_MTases_sf"/>
</dbReference>
<evidence type="ECO:0000313" key="4">
    <source>
        <dbReference type="EMBL" id="PJI32503.1"/>
    </source>
</evidence>
<dbReference type="PANTHER" id="PTHR43167">
    <property type="entry name" value="PUTATIVE (AFU_ORTHOLOGUE AFUA_6G01830)-RELATED"/>
    <property type="match status" value="1"/>
</dbReference>
<name>A0A2H9ULE2_9GAMM</name>
<evidence type="ECO:0000256" key="3">
    <source>
        <dbReference type="ARBA" id="ARBA00022691"/>
    </source>
</evidence>
<dbReference type="CDD" id="cd02440">
    <property type="entry name" value="AdoMet_MTases"/>
    <property type="match status" value="1"/>
</dbReference>
<evidence type="ECO:0000313" key="5">
    <source>
        <dbReference type="Proteomes" id="UP000242351"/>
    </source>
</evidence>
<dbReference type="InterPro" id="IPR002935">
    <property type="entry name" value="SAM_O-MeTrfase"/>
</dbReference>
<reference evidence="4 5" key="2">
    <citation type="submission" date="2017-12" db="EMBL/GenBank/DDBJ databases">
        <title>Revising the taxonomy of the Acinetobacter lwoffii group: the description of Acinetobacter pseudolwoffii sp. nov. and emended description of Acinetobacter lwoffii.</title>
        <authorList>
            <person name="Nemec A."/>
        </authorList>
    </citation>
    <scope>NUCLEOTIDE SEQUENCE [LARGE SCALE GENOMIC DNA]</scope>
    <source>
        <strain evidence="4 5">ANC 5347</strain>
    </source>
</reference>
<protein>
    <submittedName>
        <fullName evidence="4">Methyltransferase</fullName>
    </submittedName>
</protein>
<dbReference type="Proteomes" id="UP000242351">
    <property type="component" value="Unassembled WGS sequence"/>
</dbReference>
<keyword evidence="2 4" id="KW-0808">Transferase</keyword>
<keyword evidence="3" id="KW-0949">S-adenosyl-L-methionine</keyword>
<dbReference type="PROSITE" id="PS51682">
    <property type="entry name" value="SAM_OMT_I"/>
    <property type="match status" value="1"/>
</dbReference>
<dbReference type="SUPFAM" id="SSF53335">
    <property type="entry name" value="S-adenosyl-L-methionine-dependent methyltransferases"/>
    <property type="match status" value="1"/>
</dbReference>
<dbReference type="PANTHER" id="PTHR43167:SF1">
    <property type="entry name" value="PUTATIVE (AFU_ORTHOLOGUE AFUA_6G01830)-RELATED"/>
    <property type="match status" value="1"/>
</dbReference>
<dbReference type="EMBL" id="PGOZ01000009">
    <property type="protein sequence ID" value="PJI32503.1"/>
    <property type="molecule type" value="Genomic_DNA"/>
</dbReference>
<organism evidence="4 5">
    <name type="scientific">Acinetobacter pseudolwoffii</name>
    <dbReference type="NCBI Taxonomy" id="2053287"/>
    <lineage>
        <taxon>Bacteria</taxon>
        <taxon>Pseudomonadati</taxon>
        <taxon>Pseudomonadota</taxon>
        <taxon>Gammaproteobacteria</taxon>
        <taxon>Moraxellales</taxon>
        <taxon>Moraxellaceae</taxon>
        <taxon>Acinetobacter</taxon>
    </lineage>
</organism>
<keyword evidence="1 4" id="KW-0489">Methyltransferase</keyword>
<dbReference type="GO" id="GO:0032259">
    <property type="term" value="P:methylation"/>
    <property type="evidence" value="ECO:0007669"/>
    <property type="project" value="UniProtKB-KW"/>
</dbReference>
<dbReference type="GO" id="GO:0008171">
    <property type="term" value="F:O-methyltransferase activity"/>
    <property type="evidence" value="ECO:0007669"/>
    <property type="project" value="InterPro"/>
</dbReference>
<dbReference type="Pfam" id="PF01596">
    <property type="entry name" value="Methyltransf_3"/>
    <property type="match status" value="1"/>
</dbReference>
<dbReference type="Gene3D" id="3.40.50.150">
    <property type="entry name" value="Vaccinia Virus protein VP39"/>
    <property type="match status" value="1"/>
</dbReference>
<comment type="caution">
    <text evidence="4">The sequence shown here is derived from an EMBL/GenBank/DDBJ whole genome shotgun (WGS) entry which is preliminary data.</text>
</comment>
<gene>
    <name evidence="4" type="ORF">CU320_08715</name>
</gene>
<dbReference type="RefSeq" id="WP_100357748.1">
    <property type="nucleotide sequence ID" value="NZ_PGOZ01000009.1"/>
</dbReference>
<proteinExistence type="predicted"/>
<dbReference type="AlphaFoldDB" id="A0A2H9ULE2"/>
<accession>A0A2H9ULE2</accession>
<sequence length="201" mass="23302">MLNPDEFEKFMHELYEKFHMHDLKQTDRLQRYRNIEPESGRFLSMLICAQQAKDILEIGTSTGYSTLWLAEAAQHTQAVITTLEIDKARVTQAKHYANTLGFEHLIDFKVMDAQQYLEASQQQFDFILLDAERDAYLGYWKHLARLLKPKCGMLVVDNVISHAAEVEEFIHLIQQDQRFIISIVPIGAGLLMVGCRESHEF</sequence>